<reference evidence="2" key="1">
    <citation type="journal article" date="2022" name="Mol. Ecol. Resour.">
        <title>The genomes of chicory, endive, great burdock and yacon provide insights into Asteraceae palaeo-polyploidization history and plant inulin production.</title>
        <authorList>
            <person name="Fan W."/>
            <person name="Wang S."/>
            <person name="Wang H."/>
            <person name="Wang A."/>
            <person name="Jiang F."/>
            <person name="Liu H."/>
            <person name="Zhao H."/>
            <person name="Xu D."/>
            <person name="Zhang Y."/>
        </authorList>
    </citation>
    <scope>NUCLEOTIDE SEQUENCE [LARGE SCALE GENOMIC DNA]</scope>
    <source>
        <strain evidence="2">cv. Yunnan</strain>
    </source>
</reference>
<reference evidence="1 2" key="2">
    <citation type="journal article" date="2022" name="Mol. Ecol. Resour.">
        <title>The genomes of chicory, endive, great burdock and yacon provide insights into Asteraceae paleo-polyploidization history and plant inulin production.</title>
        <authorList>
            <person name="Fan W."/>
            <person name="Wang S."/>
            <person name="Wang H."/>
            <person name="Wang A."/>
            <person name="Jiang F."/>
            <person name="Liu H."/>
            <person name="Zhao H."/>
            <person name="Xu D."/>
            <person name="Zhang Y."/>
        </authorList>
    </citation>
    <scope>NUCLEOTIDE SEQUENCE [LARGE SCALE GENOMIC DNA]</scope>
    <source>
        <strain evidence="2">cv. Yunnan</strain>
        <tissue evidence="1">Leaves</tissue>
    </source>
</reference>
<organism evidence="1 2">
    <name type="scientific">Smallanthus sonchifolius</name>
    <dbReference type="NCBI Taxonomy" id="185202"/>
    <lineage>
        <taxon>Eukaryota</taxon>
        <taxon>Viridiplantae</taxon>
        <taxon>Streptophyta</taxon>
        <taxon>Embryophyta</taxon>
        <taxon>Tracheophyta</taxon>
        <taxon>Spermatophyta</taxon>
        <taxon>Magnoliopsida</taxon>
        <taxon>eudicotyledons</taxon>
        <taxon>Gunneridae</taxon>
        <taxon>Pentapetalae</taxon>
        <taxon>asterids</taxon>
        <taxon>campanulids</taxon>
        <taxon>Asterales</taxon>
        <taxon>Asteraceae</taxon>
        <taxon>Asteroideae</taxon>
        <taxon>Heliantheae alliance</taxon>
        <taxon>Millerieae</taxon>
        <taxon>Smallanthus</taxon>
    </lineage>
</organism>
<proteinExistence type="predicted"/>
<keyword evidence="2" id="KW-1185">Reference proteome</keyword>
<evidence type="ECO:0000313" key="1">
    <source>
        <dbReference type="EMBL" id="KAI3776674.1"/>
    </source>
</evidence>
<comment type="caution">
    <text evidence="1">The sequence shown here is derived from an EMBL/GenBank/DDBJ whole genome shotgun (WGS) entry which is preliminary data.</text>
</comment>
<evidence type="ECO:0000313" key="2">
    <source>
        <dbReference type="Proteomes" id="UP001056120"/>
    </source>
</evidence>
<dbReference type="EMBL" id="CM042032">
    <property type="protein sequence ID" value="KAI3776674.1"/>
    <property type="molecule type" value="Genomic_DNA"/>
</dbReference>
<gene>
    <name evidence="1" type="ORF">L1987_46462</name>
</gene>
<sequence length="119" mass="13764">MISRFLSVSHFFKPRPSKDDHEQFFVEIQMSCNSSYWNGGDQFVSFTFPYGRCNEDTGSSGSATRNRKWDICSCRNSAPQWEAMTADIETGFALRAHLELRFDSETAMWQRKTIKSLCI</sequence>
<protein>
    <submittedName>
        <fullName evidence="1">Uncharacterized protein</fullName>
    </submittedName>
</protein>
<accession>A0ACB9FZV5</accession>
<name>A0ACB9FZV5_9ASTR</name>
<dbReference type="Proteomes" id="UP001056120">
    <property type="component" value="Linkage Group LG15"/>
</dbReference>